<dbReference type="SUPFAM" id="SSF50156">
    <property type="entry name" value="PDZ domain-like"/>
    <property type="match status" value="1"/>
</dbReference>
<gene>
    <name evidence="1" type="ORF">JWH11_19665</name>
    <name evidence="2" type="ORF">XmelCFBP4644_03270</name>
</gene>
<evidence type="ECO:0000313" key="4">
    <source>
        <dbReference type="Proteomes" id="UP001430396"/>
    </source>
</evidence>
<protein>
    <recommendedName>
        <fullName evidence="5">PDZ domain-containing protein</fullName>
    </recommendedName>
</protein>
<dbReference type="EMBL" id="JAFFQI010000200">
    <property type="protein sequence ID" value="MCD0268612.1"/>
    <property type="molecule type" value="Genomic_DNA"/>
</dbReference>
<sequence length="112" mass="11843">MSTHDVLAVEDARLSWHHDDQFVELVATGDGLLVTQASAGSSLGLQRGDRIHTVGHTQITAVAHLIAALRAAAAHPVVVHVLRDGVQVQQTWTAAAYTALLPPGQATPPPHR</sequence>
<keyword evidence="4" id="KW-1185">Reference proteome</keyword>
<name>A0A2S7DN11_9XANT</name>
<dbReference type="OrthoDB" id="5999034at2"/>
<evidence type="ECO:0000313" key="1">
    <source>
        <dbReference type="EMBL" id="MCD0268612.1"/>
    </source>
</evidence>
<dbReference type="Gene3D" id="2.30.42.10">
    <property type="match status" value="1"/>
</dbReference>
<dbReference type="AlphaFoldDB" id="A0A2S7DN11"/>
<dbReference type="EMBL" id="MDEH01000001">
    <property type="protein sequence ID" value="PPU75167.1"/>
    <property type="molecule type" value="Genomic_DNA"/>
</dbReference>
<dbReference type="Proteomes" id="UP000239865">
    <property type="component" value="Unassembled WGS sequence"/>
</dbReference>
<evidence type="ECO:0000313" key="3">
    <source>
        <dbReference type="Proteomes" id="UP000239865"/>
    </source>
</evidence>
<organism evidence="2 3">
    <name type="scientific">Xanthomonas melonis</name>
    <dbReference type="NCBI Taxonomy" id="56456"/>
    <lineage>
        <taxon>Bacteria</taxon>
        <taxon>Pseudomonadati</taxon>
        <taxon>Pseudomonadota</taxon>
        <taxon>Gammaproteobacteria</taxon>
        <taxon>Lysobacterales</taxon>
        <taxon>Lysobacteraceae</taxon>
        <taxon>Xanthomonas</taxon>
    </lineage>
</organism>
<reference evidence="2 3" key="1">
    <citation type="submission" date="2016-08" db="EMBL/GenBank/DDBJ databases">
        <authorList>
            <person name="Seilhamer J.J."/>
        </authorList>
    </citation>
    <scope>NUCLEOTIDE SEQUENCE [LARGE SCALE GENOMIC DNA]</scope>
    <source>
        <strain evidence="2 3">CFBP4644</strain>
    </source>
</reference>
<reference evidence="1" key="2">
    <citation type="submission" date="2021-02" db="EMBL/GenBank/DDBJ databases">
        <title>Copper resistance gene diversity in local Xanthomonas species at agrochemical polluted sites in Trinidad, Trinidad and Tobago.</title>
        <authorList>
            <person name="Ramnarine S.D.B.J."/>
            <person name="Ramsubhag A."/>
            <person name="Jayaraman J."/>
        </authorList>
    </citation>
    <scope>NUCLEOTIDE SEQUENCE</scope>
    <source>
        <strain evidence="1">CaNP6A</strain>
    </source>
</reference>
<proteinExistence type="predicted"/>
<dbReference type="Proteomes" id="UP001430396">
    <property type="component" value="Unassembled WGS sequence"/>
</dbReference>
<evidence type="ECO:0000313" key="2">
    <source>
        <dbReference type="EMBL" id="PPU75167.1"/>
    </source>
</evidence>
<dbReference type="InterPro" id="IPR036034">
    <property type="entry name" value="PDZ_sf"/>
</dbReference>
<evidence type="ECO:0008006" key="5">
    <source>
        <dbReference type="Google" id="ProtNLM"/>
    </source>
</evidence>
<comment type="caution">
    <text evidence="2">The sequence shown here is derived from an EMBL/GenBank/DDBJ whole genome shotgun (WGS) entry which is preliminary data.</text>
</comment>
<accession>A0A2S7DN11</accession>